<sequence length="313" mass="35045">METQLELRDPKGRTLLLAAFDGKILGHTIDYGEGVTKTVLQELLDRGADITVQDNDGRTILHRIKGLDSRTDASKILKALLKKTPGLIHLADRAGNTALHYALRQQRSTLISPSFTIADRHFFYGQHPYVPFTDYPELLLDHGANPVQPDKRGDTALHHLAKSLRHQGFKDLFQRFLNAGVDINARNEKGRSPLFYYVEGAVQADWIPQGGDNSSDERHDPFFDFFKDAEADFFASDKEGTTLLHLLATRKTDTWESASLQEGTDASVGRFKFLMGLGLDPMAEDAQQRTSLGVAAAYRSEHIIKLSKRKPME</sequence>
<dbReference type="Gene3D" id="1.25.40.20">
    <property type="entry name" value="Ankyrin repeat-containing domain"/>
    <property type="match status" value="2"/>
</dbReference>
<keyword evidence="1" id="KW-0677">Repeat</keyword>
<evidence type="ECO:0000256" key="1">
    <source>
        <dbReference type="ARBA" id="ARBA00022737"/>
    </source>
</evidence>
<evidence type="ECO:0000313" key="5">
    <source>
        <dbReference type="Proteomes" id="UP001220324"/>
    </source>
</evidence>
<proteinExistence type="predicted"/>
<dbReference type="InterPro" id="IPR036770">
    <property type="entry name" value="Ankyrin_rpt-contain_sf"/>
</dbReference>
<dbReference type="Pfam" id="PF12796">
    <property type="entry name" value="Ank_2"/>
    <property type="match status" value="1"/>
</dbReference>
<gene>
    <name evidence="4" type="ORF">N7494_000360</name>
</gene>
<dbReference type="PROSITE" id="PS50088">
    <property type="entry name" value="ANK_REPEAT"/>
    <property type="match status" value="1"/>
</dbReference>
<dbReference type="Pfam" id="PF00023">
    <property type="entry name" value="Ank"/>
    <property type="match status" value="1"/>
</dbReference>
<dbReference type="EMBL" id="JAQIZZ010000001">
    <property type="protein sequence ID" value="KAJ5556445.1"/>
    <property type="molecule type" value="Genomic_DNA"/>
</dbReference>
<keyword evidence="2 3" id="KW-0040">ANK repeat</keyword>
<dbReference type="PANTHER" id="PTHR24178">
    <property type="entry name" value="MOLTING PROTEIN MLT-4"/>
    <property type="match status" value="1"/>
</dbReference>
<organism evidence="4 5">
    <name type="scientific">Penicillium frequentans</name>
    <dbReference type="NCBI Taxonomy" id="3151616"/>
    <lineage>
        <taxon>Eukaryota</taxon>
        <taxon>Fungi</taxon>
        <taxon>Dikarya</taxon>
        <taxon>Ascomycota</taxon>
        <taxon>Pezizomycotina</taxon>
        <taxon>Eurotiomycetes</taxon>
        <taxon>Eurotiomycetidae</taxon>
        <taxon>Eurotiales</taxon>
        <taxon>Aspergillaceae</taxon>
        <taxon>Penicillium</taxon>
    </lineage>
</organism>
<reference evidence="4 5" key="1">
    <citation type="journal article" date="2023" name="IMA Fungus">
        <title>Comparative genomic study of the Penicillium genus elucidates a diverse pangenome and 15 lateral gene transfer events.</title>
        <authorList>
            <person name="Petersen C."/>
            <person name="Sorensen T."/>
            <person name="Nielsen M.R."/>
            <person name="Sondergaard T.E."/>
            <person name="Sorensen J.L."/>
            <person name="Fitzpatrick D.A."/>
            <person name="Frisvad J.C."/>
            <person name="Nielsen K.L."/>
        </authorList>
    </citation>
    <scope>NUCLEOTIDE SEQUENCE [LARGE SCALE GENOMIC DNA]</scope>
    <source>
        <strain evidence="4 5">IBT 35679</strain>
    </source>
</reference>
<evidence type="ECO:0008006" key="6">
    <source>
        <dbReference type="Google" id="ProtNLM"/>
    </source>
</evidence>
<dbReference type="AlphaFoldDB" id="A0AAD6GL00"/>
<keyword evidence="5" id="KW-1185">Reference proteome</keyword>
<evidence type="ECO:0000256" key="2">
    <source>
        <dbReference type="ARBA" id="ARBA00023043"/>
    </source>
</evidence>
<dbReference type="Proteomes" id="UP001220324">
    <property type="component" value="Unassembled WGS sequence"/>
</dbReference>
<feature type="repeat" description="ANK" evidence="3">
    <location>
        <begin position="152"/>
        <end position="188"/>
    </location>
</feature>
<dbReference type="SMART" id="SM00248">
    <property type="entry name" value="ANK"/>
    <property type="match status" value="3"/>
</dbReference>
<name>A0AAD6GL00_9EURO</name>
<dbReference type="SUPFAM" id="SSF48403">
    <property type="entry name" value="Ankyrin repeat"/>
    <property type="match status" value="1"/>
</dbReference>
<comment type="caution">
    <text evidence="4">The sequence shown here is derived from an EMBL/GenBank/DDBJ whole genome shotgun (WGS) entry which is preliminary data.</text>
</comment>
<evidence type="ECO:0000256" key="3">
    <source>
        <dbReference type="PROSITE-ProRule" id="PRU00023"/>
    </source>
</evidence>
<accession>A0AAD6GL00</accession>
<protein>
    <recommendedName>
        <fullName evidence="6">Ankyrin repeat domain-containing protein</fullName>
    </recommendedName>
</protein>
<evidence type="ECO:0000313" key="4">
    <source>
        <dbReference type="EMBL" id="KAJ5556445.1"/>
    </source>
</evidence>
<dbReference type="InterPro" id="IPR002110">
    <property type="entry name" value="Ankyrin_rpt"/>
</dbReference>